<feature type="transmembrane region" description="Helical" evidence="6">
    <location>
        <begin position="42"/>
        <end position="62"/>
    </location>
</feature>
<dbReference type="RefSeq" id="WP_144246506.1">
    <property type="nucleotide sequence ID" value="NZ_VLPK01000001.1"/>
</dbReference>
<dbReference type="EMBL" id="VLPK01000001">
    <property type="protein sequence ID" value="TSJ42940.1"/>
    <property type="molecule type" value="Genomic_DNA"/>
</dbReference>
<feature type="transmembrane region" description="Helical" evidence="6">
    <location>
        <begin position="216"/>
        <end position="233"/>
    </location>
</feature>
<evidence type="ECO:0000256" key="1">
    <source>
        <dbReference type="ARBA" id="ARBA00004141"/>
    </source>
</evidence>
<dbReference type="AlphaFoldDB" id="A0A556MSM0"/>
<feature type="transmembrane region" description="Helical" evidence="6">
    <location>
        <begin position="184"/>
        <end position="204"/>
    </location>
</feature>
<evidence type="ECO:0000256" key="5">
    <source>
        <dbReference type="ARBA" id="ARBA00023136"/>
    </source>
</evidence>
<comment type="subcellular location">
    <subcellularLocation>
        <location evidence="1">Membrane</location>
        <topology evidence="1">Multi-pass membrane protein</topology>
    </subcellularLocation>
</comment>
<keyword evidence="4 6" id="KW-1133">Transmembrane helix</keyword>
<evidence type="ECO:0000256" key="3">
    <source>
        <dbReference type="ARBA" id="ARBA00022692"/>
    </source>
</evidence>
<keyword evidence="3 6" id="KW-0812">Transmembrane</keyword>
<feature type="transmembrane region" description="Helical" evidence="6">
    <location>
        <begin position="83"/>
        <end position="104"/>
    </location>
</feature>
<evidence type="ECO:0000256" key="2">
    <source>
        <dbReference type="ARBA" id="ARBA00009012"/>
    </source>
</evidence>
<reference evidence="7 8" key="1">
    <citation type="submission" date="2019-07" db="EMBL/GenBank/DDBJ databases">
        <authorList>
            <person name="Huq M.A."/>
        </authorList>
    </citation>
    <scope>NUCLEOTIDE SEQUENCE [LARGE SCALE GENOMIC DNA]</scope>
    <source>
        <strain evidence="7 8">MAH-19</strain>
    </source>
</reference>
<dbReference type="OrthoDB" id="9770047at2"/>
<protein>
    <submittedName>
        <fullName evidence="7">DUF92 domain-containing protein</fullName>
    </submittedName>
</protein>
<sequence length="235" mass="24711">MVVQIIIYTILLLGSTLSYTAKKLTLAGAATGAVVGLLMYKSAGLMGLMILAAFFISAIWATKWQVAKKAAIGAAEENKGRRTAGQVLANGCVAALLGAATWLFPENIAVIKLMIAGSFAAATADTLSSELGIVYGRNFFNILTFKKDQRGLDGVISFEGTLIGVAGASLIALVYSLFMGWSISFLWIILAGFTGNVVDSILGASLERKGWIGNNVVNFLNTAVGAGVCWVLIMF</sequence>
<keyword evidence="5 6" id="KW-0472">Membrane</keyword>
<dbReference type="InterPro" id="IPR002794">
    <property type="entry name" value="DUF92_TMEM19"/>
</dbReference>
<dbReference type="Pfam" id="PF01940">
    <property type="entry name" value="DUF92"/>
    <property type="match status" value="1"/>
</dbReference>
<evidence type="ECO:0000256" key="6">
    <source>
        <dbReference type="SAM" id="Phobius"/>
    </source>
</evidence>
<keyword evidence="8" id="KW-1185">Reference proteome</keyword>
<dbReference type="Proteomes" id="UP000318733">
    <property type="component" value="Unassembled WGS sequence"/>
</dbReference>
<comment type="similarity">
    <text evidence="2">Belongs to the TMEM19 family.</text>
</comment>
<feature type="transmembrane region" description="Helical" evidence="6">
    <location>
        <begin position="110"/>
        <end position="135"/>
    </location>
</feature>
<dbReference type="PANTHER" id="PTHR13353:SF5">
    <property type="entry name" value="TRANSMEMBRANE PROTEIN 19"/>
    <property type="match status" value="1"/>
</dbReference>
<organism evidence="7 8">
    <name type="scientific">Mucilaginibacter corticis</name>
    <dbReference type="NCBI Taxonomy" id="2597670"/>
    <lineage>
        <taxon>Bacteria</taxon>
        <taxon>Pseudomonadati</taxon>
        <taxon>Bacteroidota</taxon>
        <taxon>Sphingobacteriia</taxon>
        <taxon>Sphingobacteriales</taxon>
        <taxon>Sphingobacteriaceae</taxon>
        <taxon>Mucilaginibacter</taxon>
    </lineage>
</organism>
<dbReference type="PANTHER" id="PTHR13353">
    <property type="entry name" value="TRANSMEMBRANE PROTEIN 19"/>
    <property type="match status" value="1"/>
</dbReference>
<gene>
    <name evidence="7" type="ORF">FO440_01755</name>
</gene>
<evidence type="ECO:0000256" key="4">
    <source>
        <dbReference type="ARBA" id="ARBA00022989"/>
    </source>
</evidence>
<evidence type="ECO:0000313" key="8">
    <source>
        <dbReference type="Proteomes" id="UP000318733"/>
    </source>
</evidence>
<dbReference type="GO" id="GO:0016020">
    <property type="term" value="C:membrane"/>
    <property type="evidence" value="ECO:0007669"/>
    <property type="project" value="UniProtKB-SubCell"/>
</dbReference>
<proteinExistence type="inferred from homology"/>
<comment type="caution">
    <text evidence="7">The sequence shown here is derived from an EMBL/GenBank/DDBJ whole genome shotgun (WGS) entry which is preliminary data.</text>
</comment>
<feature type="transmembrane region" description="Helical" evidence="6">
    <location>
        <begin position="156"/>
        <end position="178"/>
    </location>
</feature>
<evidence type="ECO:0000313" key="7">
    <source>
        <dbReference type="EMBL" id="TSJ42940.1"/>
    </source>
</evidence>
<name>A0A556MSM0_9SPHI</name>
<accession>A0A556MSM0</accession>